<sequence length="463" mass="51154">MAMTEEEEMHEKAMKIQAIARGRKQRRGDRSKKAATSNKKTEEELAAAKLQAMQRGKLGRQKVKDMQEQKLAAARIQSIHRGRGARREVEAKKSGGLVLELKDVRKGLSQLARNPFTLKHSFVNLELGNSSLKSVDVISNFPNLQVVNLSENSISDLSPLAKLPYLLKLDCSKNSLKECLDYDVPVCNEESLLADGETSIGSMLHEAKCSFNEISSIRDLSGHRFLHTLDLGNNQIEKIQGLQNLEMLTTLILSNNKIGMIEGLEGLPIVNLNLECNLLTSIDNLDKLPRLEKLYLNDNKIGALKGLSGCLNLREIDLGNNEIKVIRQVEFLTKIGKLAQLNLKDNECSKLEFYRLRVLSRLSGLAVLDSEDVSAEEKVKAVNLYGGEGSDLVNRKATWAKCFPDQEFVDFLPSFQEDEEDVVGCVGGGEEEKKSEEVNLNASGSFVSGVMNAAISNHVASSA</sequence>
<keyword evidence="2" id="KW-0677">Repeat</keyword>
<gene>
    <name evidence="4" type="ORF">TrVE_jg1135</name>
</gene>
<dbReference type="PROSITE" id="PS50096">
    <property type="entry name" value="IQ"/>
    <property type="match status" value="3"/>
</dbReference>
<keyword evidence="5" id="KW-1185">Reference proteome</keyword>
<evidence type="ECO:0000256" key="1">
    <source>
        <dbReference type="ARBA" id="ARBA00022614"/>
    </source>
</evidence>
<evidence type="ECO:0000313" key="4">
    <source>
        <dbReference type="EMBL" id="GMI14235.1"/>
    </source>
</evidence>
<accession>A0A9W7FLJ6</accession>
<protein>
    <submittedName>
        <fullName evidence="4">Uncharacterized protein</fullName>
    </submittedName>
</protein>
<dbReference type="Proteomes" id="UP001165160">
    <property type="component" value="Unassembled WGS sequence"/>
</dbReference>
<feature type="compositionally biased region" description="Basic residues" evidence="3">
    <location>
        <begin position="21"/>
        <end position="30"/>
    </location>
</feature>
<feature type="region of interest" description="Disordered" evidence="3">
    <location>
        <begin position="1"/>
        <end position="43"/>
    </location>
</feature>
<proteinExistence type="predicted"/>
<dbReference type="InterPro" id="IPR003591">
    <property type="entry name" value="Leu-rich_rpt_typical-subtyp"/>
</dbReference>
<name>A0A9W7FLJ6_9STRA</name>
<dbReference type="SMART" id="SM00365">
    <property type="entry name" value="LRR_SD22"/>
    <property type="match status" value="4"/>
</dbReference>
<dbReference type="InterPro" id="IPR001611">
    <property type="entry name" value="Leu-rich_rpt"/>
</dbReference>
<evidence type="ECO:0000313" key="5">
    <source>
        <dbReference type="Proteomes" id="UP001165160"/>
    </source>
</evidence>
<comment type="caution">
    <text evidence="4">The sequence shown here is derived from an EMBL/GenBank/DDBJ whole genome shotgun (WGS) entry which is preliminary data.</text>
</comment>
<dbReference type="Gene3D" id="3.80.10.10">
    <property type="entry name" value="Ribonuclease Inhibitor"/>
    <property type="match status" value="3"/>
</dbReference>
<dbReference type="InterPro" id="IPR000048">
    <property type="entry name" value="IQ_motif_EF-hand-BS"/>
</dbReference>
<dbReference type="InterPro" id="IPR032675">
    <property type="entry name" value="LRR_dom_sf"/>
</dbReference>
<dbReference type="AlphaFoldDB" id="A0A9W7FLJ6"/>
<dbReference type="SMART" id="SM00015">
    <property type="entry name" value="IQ"/>
    <property type="match status" value="3"/>
</dbReference>
<evidence type="ECO:0000256" key="2">
    <source>
        <dbReference type="ARBA" id="ARBA00022737"/>
    </source>
</evidence>
<dbReference type="Gene3D" id="1.20.5.190">
    <property type="match status" value="1"/>
</dbReference>
<evidence type="ECO:0000256" key="3">
    <source>
        <dbReference type="SAM" id="MobiDB-lite"/>
    </source>
</evidence>
<reference evidence="5" key="1">
    <citation type="journal article" date="2023" name="Commun. Biol.">
        <title>Genome analysis of Parmales, the sister group of diatoms, reveals the evolutionary specialization of diatoms from phago-mixotrophs to photoautotrophs.</title>
        <authorList>
            <person name="Ban H."/>
            <person name="Sato S."/>
            <person name="Yoshikawa S."/>
            <person name="Yamada K."/>
            <person name="Nakamura Y."/>
            <person name="Ichinomiya M."/>
            <person name="Sato N."/>
            <person name="Blanc-Mathieu R."/>
            <person name="Endo H."/>
            <person name="Kuwata A."/>
            <person name="Ogata H."/>
        </authorList>
    </citation>
    <scope>NUCLEOTIDE SEQUENCE [LARGE SCALE GENOMIC DNA]</scope>
    <source>
        <strain evidence="5">NIES 3699</strain>
    </source>
</reference>
<dbReference type="PANTHER" id="PTHR46652">
    <property type="entry name" value="LEUCINE-RICH REPEAT AND IQ DOMAIN-CONTAINING PROTEIN 1-RELATED"/>
    <property type="match status" value="1"/>
</dbReference>
<organism evidence="4 5">
    <name type="scientific">Triparma verrucosa</name>
    <dbReference type="NCBI Taxonomy" id="1606542"/>
    <lineage>
        <taxon>Eukaryota</taxon>
        <taxon>Sar</taxon>
        <taxon>Stramenopiles</taxon>
        <taxon>Ochrophyta</taxon>
        <taxon>Bolidophyceae</taxon>
        <taxon>Parmales</taxon>
        <taxon>Triparmaceae</taxon>
        <taxon>Triparma</taxon>
    </lineage>
</organism>
<keyword evidence="1" id="KW-0433">Leucine-rich repeat</keyword>
<dbReference type="InterPro" id="IPR050836">
    <property type="entry name" value="SDS22/Internalin_LRR"/>
</dbReference>
<dbReference type="PROSITE" id="PS51450">
    <property type="entry name" value="LRR"/>
    <property type="match status" value="6"/>
</dbReference>
<dbReference type="PANTHER" id="PTHR46652:SF8">
    <property type="entry name" value="LEUCINE RICH REPEAT CONTAINING 23"/>
    <property type="match status" value="1"/>
</dbReference>
<dbReference type="SMART" id="SM00369">
    <property type="entry name" value="LRR_TYP"/>
    <property type="match status" value="4"/>
</dbReference>
<dbReference type="EMBL" id="BRXX01000493">
    <property type="protein sequence ID" value="GMI14235.1"/>
    <property type="molecule type" value="Genomic_DNA"/>
</dbReference>
<dbReference type="Pfam" id="PF14580">
    <property type="entry name" value="LRR_9"/>
    <property type="match status" value="1"/>
</dbReference>
<dbReference type="SUPFAM" id="SSF52058">
    <property type="entry name" value="L domain-like"/>
    <property type="match status" value="1"/>
</dbReference>